<feature type="binding site" evidence="9">
    <location>
        <position position="144"/>
    </location>
    <ligand>
        <name>Zn(2+)</name>
        <dbReference type="ChEBI" id="CHEBI:29105"/>
        <note>catalytic</note>
    </ligand>
</feature>
<comment type="cofactor">
    <cofactor evidence="9">
        <name>Zn(2+)</name>
        <dbReference type="ChEBI" id="CHEBI:29105"/>
    </cofactor>
    <text evidence="9">Binds 1 zinc ion.</text>
</comment>
<evidence type="ECO:0000256" key="8">
    <source>
        <dbReference type="ARBA" id="ARBA00022833"/>
    </source>
</evidence>
<dbReference type="SUPFAM" id="SSF55486">
    <property type="entry name" value="Metalloproteases ('zincins'), catalytic domain"/>
    <property type="match status" value="1"/>
</dbReference>
<comment type="function">
    <text evidence="9">Single strand-specific metallo-endoribonuclease involved in late-stage 70S ribosome quality control and in maturation of the 3' terminus of the 16S rRNA.</text>
</comment>
<dbReference type="PROSITE" id="PS01306">
    <property type="entry name" value="UPF0054"/>
    <property type="match status" value="1"/>
</dbReference>
<dbReference type="PANTHER" id="PTHR46986">
    <property type="entry name" value="ENDORIBONUCLEASE YBEY, CHLOROPLASTIC"/>
    <property type="match status" value="1"/>
</dbReference>
<keyword evidence="7 9" id="KW-0378">Hydrolase</keyword>
<evidence type="ECO:0000256" key="2">
    <source>
        <dbReference type="ARBA" id="ARBA00022517"/>
    </source>
</evidence>
<dbReference type="GO" id="GO:0006364">
    <property type="term" value="P:rRNA processing"/>
    <property type="evidence" value="ECO:0007669"/>
    <property type="project" value="UniProtKB-UniRule"/>
</dbReference>
<proteinExistence type="inferred from homology"/>
<sequence>MTTRNTENSGVQVEVCVQDCFTEASGMEPAVDAQTWQKWFECWLESLSSQLPPADSYELSLRLTDDAEIQALNSQYRQQDKPTDVLAFAALETDVPQLEELRSLLPLYLGDIAISIDTASKQALQQTHSLSTELAWLAAHGLLHLLGWDHPDEESLSEMLKQQTLLLRIVGLDVNLV</sequence>
<keyword evidence="5 9" id="KW-0479">Metal-binding</keyword>
<keyword evidence="8 9" id="KW-0862">Zinc</keyword>
<dbReference type="InterPro" id="IPR020549">
    <property type="entry name" value="YbeY_CS"/>
</dbReference>
<accession>A0A9X5ECS1</accession>
<evidence type="ECO:0000256" key="6">
    <source>
        <dbReference type="ARBA" id="ARBA00022759"/>
    </source>
</evidence>
<dbReference type="GO" id="GO:0004521">
    <property type="term" value="F:RNA endonuclease activity"/>
    <property type="evidence" value="ECO:0007669"/>
    <property type="project" value="UniProtKB-UniRule"/>
</dbReference>
<reference evidence="10 11" key="1">
    <citation type="journal article" date="2015" name="Genome Announc.">
        <title>Draft Genome Sequence of the Terrestrial Cyanobacterium Scytonema millei VB511283, Isolated from Eastern India.</title>
        <authorList>
            <person name="Sen D."/>
            <person name="Chandrababunaidu M.M."/>
            <person name="Singh D."/>
            <person name="Sanghi N."/>
            <person name="Ghorai A."/>
            <person name="Mishra G.P."/>
            <person name="Madduluri M."/>
            <person name="Adhikary S.P."/>
            <person name="Tripathy S."/>
        </authorList>
    </citation>
    <scope>NUCLEOTIDE SEQUENCE [LARGE SCALE GENOMIC DNA]</scope>
    <source>
        <strain evidence="10 11">VB511283</strain>
    </source>
</reference>
<feature type="binding site" evidence="9">
    <location>
        <position position="150"/>
    </location>
    <ligand>
        <name>Zn(2+)</name>
        <dbReference type="ChEBI" id="CHEBI:29105"/>
        <note>catalytic</note>
    </ligand>
</feature>
<dbReference type="PANTHER" id="PTHR46986:SF1">
    <property type="entry name" value="ENDORIBONUCLEASE YBEY, CHLOROPLASTIC"/>
    <property type="match status" value="1"/>
</dbReference>
<protein>
    <recommendedName>
        <fullName evidence="9">Endoribonuclease YbeY</fullName>
        <ecNumber evidence="9">3.1.-.-</ecNumber>
    </recommendedName>
</protein>
<dbReference type="OrthoDB" id="9807740at2"/>
<dbReference type="NCBIfam" id="TIGR00043">
    <property type="entry name" value="rRNA maturation RNase YbeY"/>
    <property type="match status" value="1"/>
</dbReference>
<organism evidence="10 11">
    <name type="scientific">Scytonema millei VB511283</name>
    <dbReference type="NCBI Taxonomy" id="1245923"/>
    <lineage>
        <taxon>Bacteria</taxon>
        <taxon>Bacillati</taxon>
        <taxon>Cyanobacteriota</taxon>
        <taxon>Cyanophyceae</taxon>
        <taxon>Nostocales</taxon>
        <taxon>Scytonemataceae</taxon>
        <taxon>Scytonema</taxon>
    </lineage>
</organism>
<dbReference type="EC" id="3.1.-.-" evidence="9"/>
<dbReference type="InterPro" id="IPR002036">
    <property type="entry name" value="YbeY"/>
</dbReference>
<dbReference type="RefSeq" id="WP_039713043.1">
    <property type="nucleotide sequence ID" value="NZ_JTJC03000010.1"/>
</dbReference>
<dbReference type="Proteomes" id="UP000031532">
    <property type="component" value="Unassembled WGS sequence"/>
</dbReference>
<dbReference type="InterPro" id="IPR023091">
    <property type="entry name" value="MetalPrtase_cat_dom_sf_prd"/>
</dbReference>
<dbReference type="Pfam" id="PF02130">
    <property type="entry name" value="YbeY"/>
    <property type="match status" value="1"/>
</dbReference>
<comment type="caution">
    <text evidence="10">The sequence shown here is derived from an EMBL/GenBank/DDBJ whole genome shotgun (WGS) entry which is preliminary data.</text>
</comment>
<evidence type="ECO:0000256" key="4">
    <source>
        <dbReference type="ARBA" id="ARBA00022722"/>
    </source>
</evidence>
<name>A0A9X5ECS1_9CYAN</name>
<feature type="binding site" evidence="9">
    <location>
        <position position="140"/>
    </location>
    <ligand>
        <name>Zn(2+)</name>
        <dbReference type="ChEBI" id="CHEBI:29105"/>
        <note>catalytic</note>
    </ligand>
</feature>
<keyword evidence="3 9" id="KW-0698">rRNA processing</keyword>
<dbReference type="HAMAP" id="MF_00009">
    <property type="entry name" value="Endoribonucl_YbeY"/>
    <property type="match status" value="1"/>
</dbReference>
<dbReference type="EMBL" id="JTJC03000010">
    <property type="protein sequence ID" value="NHC37699.1"/>
    <property type="molecule type" value="Genomic_DNA"/>
</dbReference>
<comment type="similarity">
    <text evidence="1 9">Belongs to the endoribonuclease YbeY family.</text>
</comment>
<keyword evidence="6 9" id="KW-0255">Endonuclease</keyword>
<dbReference type="GO" id="GO:0005737">
    <property type="term" value="C:cytoplasm"/>
    <property type="evidence" value="ECO:0007669"/>
    <property type="project" value="UniProtKB-SubCell"/>
</dbReference>
<keyword evidence="9" id="KW-0963">Cytoplasm</keyword>
<keyword evidence="4 9" id="KW-0540">Nuclease</keyword>
<dbReference type="GO" id="GO:0004222">
    <property type="term" value="F:metalloendopeptidase activity"/>
    <property type="evidence" value="ECO:0007669"/>
    <property type="project" value="InterPro"/>
</dbReference>
<evidence type="ECO:0000256" key="3">
    <source>
        <dbReference type="ARBA" id="ARBA00022552"/>
    </source>
</evidence>
<evidence type="ECO:0000256" key="7">
    <source>
        <dbReference type="ARBA" id="ARBA00022801"/>
    </source>
</evidence>
<dbReference type="AlphaFoldDB" id="A0A9X5ECS1"/>
<evidence type="ECO:0000313" key="10">
    <source>
        <dbReference type="EMBL" id="NHC37699.1"/>
    </source>
</evidence>
<evidence type="ECO:0000256" key="9">
    <source>
        <dbReference type="HAMAP-Rule" id="MF_00009"/>
    </source>
</evidence>
<evidence type="ECO:0000256" key="5">
    <source>
        <dbReference type="ARBA" id="ARBA00022723"/>
    </source>
</evidence>
<evidence type="ECO:0000313" key="11">
    <source>
        <dbReference type="Proteomes" id="UP000031532"/>
    </source>
</evidence>
<gene>
    <name evidence="9 10" type="primary">ybeY</name>
    <name evidence="10" type="ORF">QH73_0024190</name>
</gene>
<evidence type="ECO:0000256" key="1">
    <source>
        <dbReference type="ARBA" id="ARBA00010875"/>
    </source>
</evidence>
<dbReference type="GO" id="GO:0008270">
    <property type="term" value="F:zinc ion binding"/>
    <property type="evidence" value="ECO:0007669"/>
    <property type="project" value="UniProtKB-UniRule"/>
</dbReference>
<dbReference type="Gene3D" id="3.40.390.30">
    <property type="entry name" value="Metalloproteases ('zincins'), catalytic domain"/>
    <property type="match status" value="1"/>
</dbReference>
<keyword evidence="2 9" id="KW-0690">Ribosome biogenesis</keyword>
<keyword evidence="11" id="KW-1185">Reference proteome</keyword>
<comment type="subcellular location">
    <subcellularLocation>
        <location evidence="9">Cytoplasm</location>
    </subcellularLocation>
</comment>